<dbReference type="Gene3D" id="3.30.1240.10">
    <property type="match status" value="1"/>
</dbReference>
<dbReference type="SFLD" id="SFLDG01140">
    <property type="entry name" value="C2.B:_Phosphomannomutase_and_P"/>
    <property type="match status" value="1"/>
</dbReference>
<dbReference type="NCBIfam" id="TIGR00099">
    <property type="entry name" value="Cof-subfamily"/>
    <property type="match status" value="1"/>
</dbReference>
<dbReference type="InterPro" id="IPR036412">
    <property type="entry name" value="HAD-like_sf"/>
</dbReference>
<dbReference type="Proteomes" id="UP000823915">
    <property type="component" value="Unassembled WGS sequence"/>
</dbReference>
<evidence type="ECO:0000313" key="2">
    <source>
        <dbReference type="Proteomes" id="UP000823915"/>
    </source>
</evidence>
<keyword evidence="1" id="KW-0378">Hydrolase</keyword>
<dbReference type="GO" id="GO:0016791">
    <property type="term" value="F:phosphatase activity"/>
    <property type="evidence" value="ECO:0007669"/>
    <property type="project" value="TreeGrafter"/>
</dbReference>
<dbReference type="CDD" id="cd07516">
    <property type="entry name" value="HAD_Pase"/>
    <property type="match status" value="1"/>
</dbReference>
<dbReference type="SUPFAM" id="SSF56784">
    <property type="entry name" value="HAD-like"/>
    <property type="match status" value="1"/>
</dbReference>
<dbReference type="NCBIfam" id="TIGR01484">
    <property type="entry name" value="HAD-SF-IIB"/>
    <property type="match status" value="1"/>
</dbReference>
<dbReference type="InterPro" id="IPR023214">
    <property type="entry name" value="HAD_sf"/>
</dbReference>
<protein>
    <submittedName>
        <fullName evidence="1">Cof-type HAD-IIB family hydrolase</fullName>
    </submittedName>
</protein>
<dbReference type="InterPro" id="IPR006379">
    <property type="entry name" value="HAD-SF_hydro_IIB"/>
</dbReference>
<gene>
    <name evidence="1" type="ORF">H9838_06585</name>
</gene>
<reference evidence="1" key="2">
    <citation type="submission" date="2021-04" db="EMBL/GenBank/DDBJ databases">
        <authorList>
            <person name="Gilroy R."/>
        </authorList>
    </citation>
    <scope>NUCLEOTIDE SEQUENCE</scope>
    <source>
        <strain evidence="1">1282</strain>
    </source>
</reference>
<name>A0A9D1YE40_9FIRM</name>
<dbReference type="AlphaFoldDB" id="A0A9D1YE40"/>
<comment type="caution">
    <text evidence="1">The sequence shown here is derived from an EMBL/GenBank/DDBJ whole genome shotgun (WGS) entry which is preliminary data.</text>
</comment>
<dbReference type="Gene3D" id="3.40.50.1000">
    <property type="entry name" value="HAD superfamily/HAD-like"/>
    <property type="match status" value="1"/>
</dbReference>
<organism evidence="1 2">
    <name type="scientific">Candidatus Acutalibacter pullistercoris</name>
    <dbReference type="NCBI Taxonomy" id="2838418"/>
    <lineage>
        <taxon>Bacteria</taxon>
        <taxon>Bacillati</taxon>
        <taxon>Bacillota</taxon>
        <taxon>Clostridia</taxon>
        <taxon>Eubacteriales</taxon>
        <taxon>Acutalibacteraceae</taxon>
        <taxon>Acutalibacter</taxon>
    </lineage>
</organism>
<dbReference type="EMBL" id="DXDU01000107">
    <property type="protein sequence ID" value="HIY26824.1"/>
    <property type="molecule type" value="Genomic_DNA"/>
</dbReference>
<proteinExistence type="predicted"/>
<dbReference type="GO" id="GO:0005829">
    <property type="term" value="C:cytosol"/>
    <property type="evidence" value="ECO:0007669"/>
    <property type="project" value="TreeGrafter"/>
</dbReference>
<dbReference type="PANTHER" id="PTHR10000:SF8">
    <property type="entry name" value="HAD SUPERFAMILY HYDROLASE-LIKE, TYPE 3"/>
    <property type="match status" value="1"/>
</dbReference>
<accession>A0A9D1YE40</accession>
<sequence>MGDIKLLAFDLDGTTITQHKYLSRENREALVRAQERGVLLVPATGRMKDFVPEEILSLPGVRYVITANGAAVYDMVEDKPVYQRLIPNETARRVQALLDGWDIYIEYYSEGRAITKKGYPELARTHFALPPSKWHFVEDKDYWLIDDFGVMLRETGLRPEKINLPYVAPEEAHKTLWEQLEAIGGLRLTSSIPDNIEINAGDAEKGGALLALAQMLGLSREQVMAAGDNGNDVTMLQAAGLSVAVADGSPEARAAAGYVTGPHDQNGLAQAVEKFLLGEGNA</sequence>
<dbReference type="Pfam" id="PF08282">
    <property type="entry name" value="Hydrolase_3"/>
    <property type="match status" value="1"/>
</dbReference>
<dbReference type="SFLD" id="SFLDS00003">
    <property type="entry name" value="Haloacid_Dehalogenase"/>
    <property type="match status" value="1"/>
</dbReference>
<dbReference type="InterPro" id="IPR000150">
    <property type="entry name" value="Cof"/>
</dbReference>
<dbReference type="GO" id="GO:0000287">
    <property type="term" value="F:magnesium ion binding"/>
    <property type="evidence" value="ECO:0007669"/>
    <property type="project" value="TreeGrafter"/>
</dbReference>
<evidence type="ECO:0000313" key="1">
    <source>
        <dbReference type="EMBL" id="HIY26824.1"/>
    </source>
</evidence>
<reference evidence="1" key="1">
    <citation type="journal article" date="2021" name="PeerJ">
        <title>Extensive microbial diversity within the chicken gut microbiome revealed by metagenomics and culture.</title>
        <authorList>
            <person name="Gilroy R."/>
            <person name="Ravi A."/>
            <person name="Getino M."/>
            <person name="Pursley I."/>
            <person name="Horton D.L."/>
            <person name="Alikhan N.F."/>
            <person name="Baker D."/>
            <person name="Gharbi K."/>
            <person name="Hall N."/>
            <person name="Watson M."/>
            <person name="Adriaenssens E.M."/>
            <person name="Foster-Nyarko E."/>
            <person name="Jarju S."/>
            <person name="Secka A."/>
            <person name="Antonio M."/>
            <person name="Oren A."/>
            <person name="Chaudhuri R.R."/>
            <person name="La Ragione R."/>
            <person name="Hildebrand F."/>
            <person name="Pallen M.J."/>
        </authorList>
    </citation>
    <scope>NUCLEOTIDE SEQUENCE</scope>
    <source>
        <strain evidence="1">1282</strain>
    </source>
</reference>
<dbReference type="PANTHER" id="PTHR10000">
    <property type="entry name" value="PHOSPHOSERINE PHOSPHATASE"/>
    <property type="match status" value="1"/>
</dbReference>